<evidence type="ECO:0000313" key="2">
    <source>
        <dbReference type="EMBL" id="NKY28762.1"/>
    </source>
</evidence>
<sequence length="65" mass="6620">MAMTDHRPTRIAGVEPGTGALALATCLAFSIGIATITQSAFTTLVACVSIVAGLTLVLNILPHRA</sequence>
<keyword evidence="3" id="KW-1185">Reference proteome</keyword>
<dbReference type="AlphaFoldDB" id="A0A7X6R4W5"/>
<accession>A0A7X6R4W5</accession>
<proteinExistence type="predicted"/>
<name>A0A7X6R4W5_9NOCA</name>
<dbReference type="EMBL" id="JAAXOS010000010">
    <property type="protein sequence ID" value="NKY28762.1"/>
    <property type="molecule type" value="Genomic_DNA"/>
</dbReference>
<keyword evidence="1" id="KW-0812">Transmembrane</keyword>
<keyword evidence="1" id="KW-1133">Transmembrane helix</keyword>
<dbReference type="Proteomes" id="UP000540698">
    <property type="component" value="Unassembled WGS sequence"/>
</dbReference>
<evidence type="ECO:0000313" key="3">
    <source>
        <dbReference type="Proteomes" id="UP000540698"/>
    </source>
</evidence>
<feature type="transmembrane region" description="Helical" evidence="1">
    <location>
        <begin position="40"/>
        <end position="61"/>
    </location>
</feature>
<reference evidence="2 3" key="1">
    <citation type="submission" date="2020-04" db="EMBL/GenBank/DDBJ databases">
        <title>MicrobeNet Type strains.</title>
        <authorList>
            <person name="Nicholson A.C."/>
        </authorList>
    </citation>
    <scope>NUCLEOTIDE SEQUENCE [LARGE SCALE GENOMIC DNA]</scope>
    <source>
        <strain evidence="2 3">DSM 44956</strain>
    </source>
</reference>
<feature type="transmembrane region" description="Helical" evidence="1">
    <location>
        <begin position="12"/>
        <end position="34"/>
    </location>
</feature>
<comment type="caution">
    <text evidence="2">The sequence shown here is derived from an EMBL/GenBank/DDBJ whole genome shotgun (WGS) entry which is preliminary data.</text>
</comment>
<protein>
    <submittedName>
        <fullName evidence="2">Uncharacterized protein</fullName>
    </submittedName>
</protein>
<gene>
    <name evidence="2" type="ORF">HGB38_21460</name>
</gene>
<keyword evidence="1" id="KW-0472">Membrane</keyword>
<evidence type="ECO:0000256" key="1">
    <source>
        <dbReference type="SAM" id="Phobius"/>
    </source>
</evidence>
<organism evidence="2 3">
    <name type="scientific">Nocardia gamkensis</name>
    <dbReference type="NCBI Taxonomy" id="352869"/>
    <lineage>
        <taxon>Bacteria</taxon>
        <taxon>Bacillati</taxon>
        <taxon>Actinomycetota</taxon>
        <taxon>Actinomycetes</taxon>
        <taxon>Mycobacteriales</taxon>
        <taxon>Nocardiaceae</taxon>
        <taxon>Nocardia</taxon>
    </lineage>
</organism>